<reference evidence="1" key="2">
    <citation type="submission" date="2020-05" db="UniProtKB">
        <authorList>
            <consortium name="EnsemblMetazoa"/>
        </authorList>
    </citation>
    <scope>IDENTIFICATION</scope>
    <source>
        <strain evidence="1">maculatus3</strain>
    </source>
</reference>
<accession>A0A182T913</accession>
<dbReference type="PROSITE" id="PS51257">
    <property type="entry name" value="PROKAR_LIPOPROTEIN"/>
    <property type="match status" value="1"/>
</dbReference>
<dbReference type="EnsemblMetazoa" id="AMAM022073-RA">
    <property type="protein sequence ID" value="AMAM022073-PA"/>
    <property type="gene ID" value="AMAM022073"/>
</dbReference>
<name>A0A182T913_9DIPT</name>
<keyword evidence="2" id="KW-1185">Reference proteome</keyword>
<protein>
    <submittedName>
        <fullName evidence="1">Uncharacterized protein</fullName>
    </submittedName>
</protein>
<evidence type="ECO:0000313" key="1">
    <source>
        <dbReference type="EnsemblMetazoa" id="AMAM022073-PA"/>
    </source>
</evidence>
<organism evidence="1 2">
    <name type="scientific">Anopheles maculatus</name>
    <dbReference type="NCBI Taxonomy" id="74869"/>
    <lineage>
        <taxon>Eukaryota</taxon>
        <taxon>Metazoa</taxon>
        <taxon>Ecdysozoa</taxon>
        <taxon>Arthropoda</taxon>
        <taxon>Hexapoda</taxon>
        <taxon>Insecta</taxon>
        <taxon>Pterygota</taxon>
        <taxon>Neoptera</taxon>
        <taxon>Endopterygota</taxon>
        <taxon>Diptera</taxon>
        <taxon>Nematocera</taxon>
        <taxon>Culicoidea</taxon>
        <taxon>Culicidae</taxon>
        <taxon>Anophelinae</taxon>
        <taxon>Anopheles</taxon>
        <taxon>Anopheles maculatus group</taxon>
    </lineage>
</organism>
<proteinExistence type="predicted"/>
<reference evidence="2" key="1">
    <citation type="submission" date="2013-09" db="EMBL/GenBank/DDBJ databases">
        <title>The Genome Sequence of Anopheles maculatus species B.</title>
        <authorList>
            <consortium name="The Broad Institute Genomics Platform"/>
            <person name="Neafsey D.E."/>
            <person name="Besansky N."/>
            <person name="Howell P."/>
            <person name="Walton C."/>
            <person name="Young S.K."/>
            <person name="Zeng Q."/>
            <person name="Gargeya S."/>
            <person name="Fitzgerald M."/>
            <person name="Haas B."/>
            <person name="Abouelleil A."/>
            <person name="Allen A.W."/>
            <person name="Alvarado L."/>
            <person name="Arachchi H.M."/>
            <person name="Berlin A.M."/>
            <person name="Chapman S.B."/>
            <person name="Gainer-Dewar J."/>
            <person name="Goldberg J."/>
            <person name="Griggs A."/>
            <person name="Gujja S."/>
            <person name="Hansen M."/>
            <person name="Howarth C."/>
            <person name="Imamovic A."/>
            <person name="Ireland A."/>
            <person name="Larimer J."/>
            <person name="McCowan C."/>
            <person name="Murphy C."/>
            <person name="Pearson M."/>
            <person name="Poon T.W."/>
            <person name="Priest M."/>
            <person name="Roberts A."/>
            <person name="Saif S."/>
            <person name="Shea T."/>
            <person name="Sisk P."/>
            <person name="Sykes S."/>
            <person name="Wortman J."/>
            <person name="Nusbaum C."/>
            <person name="Birren B."/>
        </authorList>
    </citation>
    <scope>NUCLEOTIDE SEQUENCE [LARGE SCALE GENOMIC DNA]</scope>
    <source>
        <strain evidence="2">maculatus3</strain>
    </source>
</reference>
<evidence type="ECO:0000313" key="2">
    <source>
        <dbReference type="Proteomes" id="UP000075901"/>
    </source>
</evidence>
<sequence length="199" mass="21675">MPPRVPSALGWFCSCSQASSSLGLIRAGWASHTADGQVVGDRGHLRDGRVQVNQLEADEQTVLDGGSLVDCELIYHGDLILGGLEQFSIVGVGKLVAYANLRRNIFEVRHEQVDDEVKRDPQMFETKQLLVNALPASIETLVEQTLYQILVLVVAVATVLIVADQRVNQADDQRIIVHADCSLQAGDQCTERGGNTGER</sequence>
<dbReference type="Proteomes" id="UP000075901">
    <property type="component" value="Unassembled WGS sequence"/>
</dbReference>
<dbReference type="AlphaFoldDB" id="A0A182T913"/>
<dbReference type="VEuPathDB" id="VectorBase:AMAM022073"/>